<dbReference type="STRING" id="27349.A0A0L6URF6"/>
<evidence type="ECO:0000259" key="2">
    <source>
        <dbReference type="Pfam" id="PF18802"/>
    </source>
</evidence>
<feature type="compositionally biased region" description="Low complexity" evidence="1">
    <location>
        <begin position="46"/>
        <end position="61"/>
    </location>
</feature>
<accession>A0A0L6URF6</accession>
<comment type="caution">
    <text evidence="3">The sequence shown here is derived from an EMBL/GenBank/DDBJ whole genome shotgun (WGS) entry which is preliminary data.</text>
</comment>
<dbReference type="EMBL" id="LAVV01009152">
    <property type="protein sequence ID" value="KNZ51121.1"/>
    <property type="molecule type" value="Genomic_DNA"/>
</dbReference>
<dbReference type="OrthoDB" id="2506489at2759"/>
<name>A0A0L6URF6_9BASI</name>
<dbReference type="Proteomes" id="UP000037035">
    <property type="component" value="Unassembled WGS sequence"/>
</dbReference>
<feature type="domain" description="CxC1-like cysteine cluster associated with KDZ transposases" evidence="2">
    <location>
        <begin position="135"/>
        <end position="236"/>
    </location>
</feature>
<dbReference type="PANTHER" id="PTHR33096:SF1">
    <property type="entry name" value="CXC1-LIKE CYSTEINE CLUSTER ASSOCIATED WITH KDZ TRANSPOSASES DOMAIN-CONTAINING PROTEIN"/>
    <property type="match status" value="1"/>
</dbReference>
<dbReference type="PANTHER" id="PTHR33096">
    <property type="entry name" value="CXC2 DOMAIN-CONTAINING PROTEIN"/>
    <property type="match status" value="1"/>
</dbReference>
<protein>
    <recommendedName>
        <fullName evidence="2">CxC1-like cysteine cluster associated with KDZ transposases domain-containing protein</fullName>
    </recommendedName>
</protein>
<dbReference type="VEuPathDB" id="FungiDB:VP01_4085g1"/>
<sequence length="292" mass="33014">MTGLLVVHLKVPGSSTPQQNASKFSFPVQVGISIGSTRNLTSKNVPPSRSSRIKISSYPSPGHSPARPRLQIGIPQRSSEWVDEQPHLSEETVESMLRIRSYNEGLLLQQKQRQWMDQMALLFPTYLHMKKLTNNWTLDTWDSDYSSKVCQCTVTNSKLRSVDLVDLMGQKREMVRVCSYMPDAIFLLSRGYIVSTPVFPLAAFSVCLLNFHDLIRNLCNAHTTPFADVIRRWNESSMYSLGTFDAILEVRLMLTGWGLTGGEARYDMRLETIGLAQSITNHFFTMSKELSG</sequence>
<organism evidence="3 4">
    <name type="scientific">Puccinia sorghi</name>
    <dbReference type="NCBI Taxonomy" id="27349"/>
    <lineage>
        <taxon>Eukaryota</taxon>
        <taxon>Fungi</taxon>
        <taxon>Dikarya</taxon>
        <taxon>Basidiomycota</taxon>
        <taxon>Pucciniomycotina</taxon>
        <taxon>Pucciniomycetes</taxon>
        <taxon>Pucciniales</taxon>
        <taxon>Pucciniaceae</taxon>
        <taxon>Puccinia</taxon>
    </lineage>
</organism>
<proteinExistence type="predicted"/>
<feature type="region of interest" description="Disordered" evidence="1">
    <location>
        <begin position="39"/>
        <end position="70"/>
    </location>
</feature>
<evidence type="ECO:0000313" key="4">
    <source>
        <dbReference type="Proteomes" id="UP000037035"/>
    </source>
</evidence>
<evidence type="ECO:0000313" key="3">
    <source>
        <dbReference type="EMBL" id="KNZ51121.1"/>
    </source>
</evidence>
<reference evidence="3 4" key="1">
    <citation type="submission" date="2015-08" db="EMBL/GenBank/DDBJ databases">
        <title>Next Generation Sequencing and Analysis of the Genome of Puccinia sorghi L Schw, the Causal Agent of Maize Common Rust.</title>
        <authorList>
            <person name="Rochi L."/>
            <person name="Burguener G."/>
            <person name="Darino M."/>
            <person name="Turjanski A."/>
            <person name="Kreff E."/>
            <person name="Dieguez M.J."/>
            <person name="Sacco F."/>
        </authorList>
    </citation>
    <scope>NUCLEOTIDE SEQUENCE [LARGE SCALE GENOMIC DNA]</scope>
    <source>
        <strain evidence="3 4">RO10H11247</strain>
    </source>
</reference>
<dbReference type="AlphaFoldDB" id="A0A0L6URF6"/>
<dbReference type="Pfam" id="PF18802">
    <property type="entry name" value="CxC1"/>
    <property type="match status" value="1"/>
</dbReference>
<dbReference type="InterPro" id="IPR041320">
    <property type="entry name" value="CxC1"/>
</dbReference>
<keyword evidence="4" id="KW-1185">Reference proteome</keyword>
<gene>
    <name evidence="3" type="ORF">VP01_4085g1</name>
</gene>
<evidence type="ECO:0000256" key="1">
    <source>
        <dbReference type="SAM" id="MobiDB-lite"/>
    </source>
</evidence>